<organism evidence="2 3">
    <name type="scientific">Bifidobacterium pseudolongum subsp. globosum</name>
    <dbReference type="NCBI Taxonomy" id="1690"/>
    <lineage>
        <taxon>Bacteria</taxon>
        <taxon>Bacillati</taxon>
        <taxon>Actinomycetota</taxon>
        <taxon>Actinomycetes</taxon>
        <taxon>Bifidobacteriales</taxon>
        <taxon>Bifidobacteriaceae</taxon>
        <taxon>Bifidobacterium</taxon>
    </lineage>
</organism>
<protein>
    <submittedName>
        <fullName evidence="2">Uncharacterized protein</fullName>
    </submittedName>
</protein>
<reference evidence="2 3" key="1">
    <citation type="submission" date="2018-12" db="EMBL/GenBank/DDBJ databases">
        <title>Unveiling genomic diversity among members of the Bifidobacterium pseudolongum species, a widely distributed gut commensal of the animal kingdom.</title>
        <authorList>
            <person name="Lugli G.A."/>
            <person name="Duranti S."/>
            <person name="Albert K."/>
            <person name="Mancabelli L."/>
            <person name="Napoli S."/>
            <person name="Viappiani A."/>
            <person name="Anzalone R."/>
            <person name="Longhi G."/>
            <person name="Milani C."/>
            <person name="Turroni F."/>
            <person name="Alessandri G."/>
            <person name="Sela D.A."/>
            <person name="Van Sinderen D."/>
            <person name="Ventura M."/>
        </authorList>
    </citation>
    <scope>NUCLEOTIDE SEQUENCE [LARGE SCALE GENOMIC DNA]</scope>
    <source>
        <strain evidence="2 3">2071B</strain>
    </source>
</reference>
<accession>A0A4Q5AB59</accession>
<dbReference type="Proteomes" id="UP000291187">
    <property type="component" value="Unassembled WGS sequence"/>
</dbReference>
<evidence type="ECO:0000313" key="3">
    <source>
        <dbReference type="Proteomes" id="UP000291187"/>
    </source>
</evidence>
<dbReference type="AlphaFoldDB" id="A0A4Q5AB59"/>
<sequence length="84" mass="9822">MSHEKQHVPAEVLHEIDKRIAHYRSRESRFRHESNRGESQAVLFEDCAAMIALELTNLRDAITRTDKPHHDRKENSAAHQHPHP</sequence>
<evidence type="ECO:0000256" key="1">
    <source>
        <dbReference type="SAM" id="MobiDB-lite"/>
    </source>
</evidence>
<comment type="caution">
    <text evidence="2">The sequence shown here is derived from an EMBL/GenBank/DDBJ whole genome shotgun (WGS) entry which is preliminary data.</text>
</comment>
<feature type="compositionally biased region" description="Basic and acidic residues" evidence="1">
    <location>
        <begin position="62"/>
        <end position="76"/>
    </location>
</feature>
<evidence type="ECO:0000313" key="2">
    <source>
        <dbReference type="EMBL" id="RYQ20879.1"/>
    </source>
</evidence>
<name>A0A4Q5AB59_9BIFI</name>
<proteinExistence type="predicted"/>
<dbReference type="EMBL" id="RYUM01000003">
    <property type="protein sequence ID" value="RYQ20879.1"/>
    <property type="molecule type" value="Genomic_DNA"/>
</dbReference>
<gene>
    <name evidence="2" type="ORF">PG2071B_0300</name>
</gene>
<dbReference type="RefSeq" id="WP_129863979.1">
    <property type="nucleotide sequence ID" value="NZ_RYUM01000003.1"/>
</dbReference>
<feature type="region of interest" description="Disordered" evidence="1">
    <location>
        <begin position="62"/>
        <end position="84"/>
    </location>
</feature>